<feature type="compositionally biased region" description="Polar residues" evidence="8">
    <location>
        <begin position="1"/>
        <end position="12"/>
    </location>
</feature>
<feature type="transmembrane region" description="Helical" evidence="9">
    <location>
        <begin position="277"/>
        <end position="302"/>
    </location>
</feature>
<dbReference type="GO" id="GO:0005886">
    <property type="term" value="C:plasma membrane"/>
    <property type="evidence" value="ECO:0007669"/>
    <property type="project" value="TreeGrafter"/>
</dbReference>
<proteinExistence type="inferred from homology"/>
<dbReference type="AlphaFoldDB" id="A0A409W3D2"/>
<evidence type="ECO:0000256" key="3">
    <source>
        <dbReference type="ARBA" id="ARBA00022448"/>
    </source>
</evidence>
<feature type="transmembrane region" description="Helical" evidence="9">
    <location>
        <begin position="443"/>
        <end position="466"/>
    </location>
</feature>
<evidence type="ECO:0000313" key="10">
    <source>
        <dbReference type="EMBL" id="PPQ72986.1"/>
    </source>
</evidence>
<dbReference type="PIRSF" id="PIRSF002744">
    <property type="entry name" value="Pur-cyt_permease"/>
    <property type="match status" value="1"/>
</dbReference>
<dbReference type="Proteomes" id="UP000284842">
    <property type="component" value="Unassembled WGS sequence"/>
</dbReference>
<protein>
    <recommendedName>
        <fullName evidence="12">Purine-cytosine permease</fullName>
    </recommendedName>
</protein>
<dbReference type="InterPro" id="IPR026030">
    <property type="entry name" value="Pur-cyt_permease_Fcy2/21/22"/>
</dbReference>
<feature type="transmembrane region" description="Helical" evidence="9">
    <location>
        <begin position="400"/>
        <end position="422"/>
    </location>
</feature>
<comment type="similarity">
    <text evidence="2 7">Belongs to the purine-cytosine permease (2.A.39) family.</text>
</comment>
<feature type="compositionally biased region" description="Basic and acidic residues" evidence="8">
    <location>
        <begin position="14"/>
        <end position="32"/>
    </location>
</feature>
<feature type="transmembrane region" description="Helical" evidence="9">
    <location>
        <begin position="478"/>
        <end position="494"/>
    </location>
</feature>
<evidence type="ECO:0008006" key="12">
    <source>
        <dbReference type="Google" id="ProtNLM"/>
    </source>
</evidence>
<organism evidence="10 11">
    <name type="scientific">Panaeolus cyanescens</name>
    <dbReference type="NCBI Taxonomy" id="181874"/>
    <lineage>
        <taxon>Eukaryota</taxon>
        <taxon>Fungi</taxon>
        <taxon>Dikarya</taxon>
        <taxon>Basidiomycota</taxon>
        <taxon>Agaricomycotina</taxon>
        <taxon>Agaricomycetes</taxon>
        <taxon>Agaricomycetidae</taxon>
        <taxon>Agaricales</taxon>
        <taxon>Agaricineae</taxon>
        <taxon>Galeropsidaceae</taxon>
        <taxon>Panaeolus</taxon>
    </lineage>
</organism>
<keyword evidence="6 7" id="KW-0472">Membrane</keyword>
<dbReference type="PANTHER" id="PTHR31806">
    <property type="entry name" value="PURINE-CYTOSINE PERMEASE FCY2-RELATED"/>
    <property type="match status" value="1"/>
</dbReference>
<evidence type="ECO:0000256" key="2">
    <source>
        <dbReference type="ARBA" id="ARBA00008974"/>
    </source>
</evidence>
<feature type="transmembrane region" description="Helical" evidence="9">
    <location>
        <begin position="73"/>
        <end position="99"/>
    </location>
</feature>
<keyword evidence="11" id="KW-1185">Reference proteome</keyword>
<keyword evidence="5 9" id="KW-1133">Transmembrane helix</keyword>
<evidence type="ECO:0000256" key="4">
    <source>
        <dbReference type="ARBA" id="ARBA00022692"/>
    </source>
</evidence>
<dbReference type="OrthoDB" id="2116389at2759"/>
<evidence type="ECO:0000313" key="11">
    <source>
        <dbReference type="Proteomes" id="UP000284842"/>
    </source>
</evidence>
<dbReference type="InterPro" id="IPR001248">
    <property type="entry name" value="Pur-cyt_permease"/>
</dbReference>
<evidence type="ECO:0000256" key="5">
    <source>
        <dbReference type="ARBA" id="ARBA00022989"/>
    </source>
</evidence>
<comment type="subcellular location">
    <subcellularLocation>
        <location evidence="1">Membrane</location>
        <topology evidence="1">Multi-pass membrane protein</topology>
    </subcellularLocation>
</comment>
<feature type="transmembrane region" description="Helical" evidence="9">
    <location>
        <begin position="105"/>
        <end position="124"/>
    </location>
</feature>
<comment type="caution">
    <text evidence="10">The sequence shown here is derived from an EMBL/GenBank/DDBJ whole genome shotgun (WGS) entry which is preliminary data.</text>
</comment>
<dbReference type="Gene3D" id="1.10.4160.10">
    <property type="entry name" value="Hydantoin permease"/>
    <property type="match status" value="1"/>
</dbReference>
<accession>A0A409W3D2</accession>
<feature type="transmembrane region" description="Helical" evidence="9">
    <location>
        <begin position="238"/>
        <end position="257"/>
    </location>
</feature>
<evidence type="ECO:0000256" key="8">
    <source>
        <dbReference type="SAM" id="MobiDB-lite"/>
    </source>
</evidence>
<dbReference type="STRING" id="181874.A0A409W3D2"/>
<evidence type="ECO:0000256" key="9">
    <source>
        <dbReference type="SAM" id="Phobius"/>
    </source>
</evidence>
<keyword evidence="3 7" id="KW-0813">Transport</keyword>
<reference evidence="10 11" key="1">
    <citation type="journal article" date="2018" name="Evol. Lett.">
        <title>Horizontal gene cluster transfer increased hallucinogenic mushroom diversity.</title>
        <authorList>
            <person name="Reynolds H.T."/>
            <person name="Vijayakumar V."/>
            <person name="Gluck-Thaler E."/>
            <person name="Korotkin H.B."/>
            <person name="Matheny P.B."/>
            <person name="Slot J.C."/>
        </authorList>
    </citation>
    <scope>NUCLEOTIDE SEQUENCE [LARGE SCALE GENOMIC DNA]</scope>
    <source>
        <strain evidence="10 11">2629</strain>
    </source>
</reference>
<evidence type="ECO:0000256" key="6">
    <source>
        <dbReference type="ARBA" id="ARBA00023136"/>
    </source>
</evidence>
<feature type="transmembrane region" description="Helical" evidence="9">
    <location>
        <begin position="335"/>
        <end position="361"/>
    </location>
</feature>
<dbReference type="InParanoid" id="A0A409W3D2"/>
<feature type="transmembrane region" description="Helical" evidence="9">
    <location>
        <begin position="209"/>
        <end position="226"/>
    </location>
</feature>
<keyword evidence="4 9" id="KW-0812">Transmembrane</keyword>
<feature type="transmembrane region" description="Helical" evidence="9">
    <location>
        <begin position="373"/>
        <end position="394"/>
    </location>
</feature>
<sequence>MASMIKNPSTLGTDPEKDAERWDDAHESEKSHLQSNSTMSRIMDNLCRWGVEARGILPVGLDERVGHPFSKIFFVWFSMNTNILSFSAGTLGPVVFGLGLRDTCLTILFFNLLCCAPPAYIGTWGPKLGMRQMIISRFSFGYYGVILPCIMNLIGMVGFCILNSILGGQALASVSDGDLSWTVGIVVIVIISLLVSFCGYNVLNWYERLAWIPVLITYVIALGVGGKHLFNPPPAEPATAASILSFASTLAGFAITYSSLSSDFTSYFQPNVSSWKLFWAGYLGFLLPIVTLQCLGAAVVVATPFVPSWEEGYSGGDVGGLLHAMLSPVGNFGKFLTVLLSLSVAANIAATFYSFSINIQVFMPFLLGVPRYVFSLVAAAVVVPVSIVGAHRFYDTIVNFLGLIGYWASAYVAIIMIEHLYFRRNDPAAYDKQNWNIPSKLPSGIAALAAGIMSFGIVIPCMHQVWYTGPIGKTAGDIGFEVAFVAAGILYFPFRYMEIRYKGMY</sequence>
<gene>
    <name evidence="10" type="ORF">CVT24_000299</name>
</gene>
<name>A0A409W3D2_9AGAR</name>
<feature type="region of interest" description="Disordered" evidence="8">
    <location>
        <begin position="1"/>
        <end position="36"/>
    </location>
</feature>
<evidence type="ECO:0000256" key="7">
    <source>
        <dbReference type="PIRNR" id="PIRNR002744"/>
    </source>
</evidence>
<dbReference type="Pfam" id="PF02133">
    <property type="entry name" value="Transp_cyt_pur"/>
    <property type="match status" value="1"/>
</dbReference>
<dbReference type="GO" id="GO:0022857">
    <property type="term" value="F:transmembrane transporter activity"/>
    <property type="evidence" value="ECO:0007669"/>
    <property type="project" value="InterPro"/>
</dbReference>
<evidence type="ECO:0000256" key="1">
    <source>
        <dbReference type="ARBA" id="ARBA00004141"/>
    </source>
</evidence>
<dbReference type="PANTHER" id="PTHR31806:SF5">
    <property type="entry name" value="PURINE-CYTOSINE PERMEASE FCY21"/>
    <property type="match status" value="1"/>
</dbReference>
<feature type="transmembrane region" description="Helical" evidence="9">
    <location>
        <begin position="179"/>
        <end position="202"/>
    </location>
</feature>
<dbReference type="EMBL" id="NHTK01005842">
    <property type="protein sequence ID" value="PPQ72986.1"/>
    <property type="molecule type" value="Genomic_DNA"/>
</dbReference>
<feature type="transmembrane region" description="Helical" evidence="9">
    <location>
        <begin position="145"/>
        <end position="167"/>
    </location>
</feature>